<dbReference type="STRING" id="1136497.SAMN04489752_2882"/>
<feature type="region of interest" description="Disordered" evidence="1">
    <location>
        <begin position="1"/>
        <end position="20"/>
    </location>
</feature>
<keyword evidence="4" id="KW-1185">Reference proteome</keyword>
<proteinExistence type="predicted"/>
<keyword evidence="2" id="KW-0472">Membrane</keyword>
<feature type="compositionally biased region" description="Basic residues" evidence="1">
    <location>
        <begin position="1"/>
        <end position="11"/>
    </location>
</feature>
<dbReference type="AlphaFoldDB" id="A0A1H1W8C4"/>
<accession>A0A1H1W8C4</accession>
<protein>
    <submittedName>
        <fullName evidence="3">Uncharacterized protein</fullName>
    </submittedName>
</protein>
<keyword evidence="2" id="KW-0812">Transmembrane</keyword>
<gene>
    <name evidence="3" type="ORF">SAMN04489752_2882</name>
</gene>
<feature type="transmembrane region" description="Helical" evidence="2">
    <location>
        <begin position="42"/>
        <end position="69"/>
    </location>
</feature>
<name>A0A1H1W8C4_9MICO</name>
<reference evidence="4" key="1">
    <citation type="submission" date="2016-10" db="EMBL/GenBank/DDBJ databases">
        <authorList>
            <person name="Varghese N."/>
            <person name="Submissions S."/>
        </authorList>
    </citation>
    <scope>NUCLEOTIDE SEQUENCE [LARGE SCALE GENOMIC DNA]</scope>
    <source>
        <strain evidence="4">DSM 23676</strain>
    </source>
</reference>
<evidence type="ECO:0000256" key="1">
    <source>
        <dbReference type="SAM" id="MobiDB-lite"/>
    </source>
</evidence>
<evidence type="ECO:0000256" key="2">
    <source>
        <dbReference type="SAM" id="Phobius"/>
    </source>
</evidence>
<sequence length="110" mass="11730">MQSVTRSHHANPKWQSQASRDKLSSHLQKLFLSRHNEVVNVFGLPTATVVIIVGIPAIWVIYTLVFVFLSRGWKAEDVAEDQALANSRTGVDGFPTSGGAASANGNGGAA</sequence>
<feature type="region of interest" description="Disordered" evidence="1">
    <location>
        <begin position="89"/>
        <end position="110"/>
    </location>
</feature>
<evidence type="ECO:0000313" key="3">
    <source>
        <dbReference type="EMBL" id="SDS92930.1"/>
    </source>
</evidence>
<evidence type="ECO:0000313" key="4">
    <source>
        <dbReference type="Proteomes" id="UP000199597"/>
    </source>
</evidence>
<dbReference type="Proteomes" id="UP000199597">
    <property type="component" value="Chromosome I"/>
</dbReference>
<keyword evidence="2" id="KW-1133">Transmembrane helix</keyword>
<dbReference type="EMBL" id="LT629766">
    <property type="protein sequence ID" value="SDS92930.1"/>
    <property type="molecule type" value="Genomic_DNA"/>
</dbReference>
<organism evidence="3 4">
    <name type="scientific">Brevibacterium siliguriense</name>
    <dbReference type="NCBI Taxonomy" id="1136497"/>
    <lineage>
        <taxon>Bacteria</taxon>
        <taxon>Bacillati</taxon>
        <taxon>Actinomycetota</taxon>
        <taxon>Actinomycetes</taxon>
        <taxon>Micrococcales</taxon>
        <taxon>Brevibacteriaceae</taxon>
        <taxon>Brevibacterium</taxon>
    </lineage>
</organism>